<protein>
    <recommendedName>
        <fullName evidence="4">2-amino-4-hydroxy-6-hydroxymethyldihydropteridine pyrophosphokinase</fullName>
        <ecNumber evidence="3">2.7.6.3</ecNumber>
    </recommendedName>
    <alternativeName>
        <fullName evidence="11">6-hydroxymethyl-7,8-dihydropterin pyrophosphokinase</fullName>
    </alternativeName>
    <alternativeName>
        <fullName evidence="12">7,8-dihydro-6-hydroxymethylpterin-pyrophosphokinase</fullName>
    </alternativeName>
</protein>
<evidence type="ECO:0000256" key="7">
    <source>
        <dbReference type="ARBA" id="ARBA00022777"/>
    </source>
</evidence>
<dbReference type="NCBIfam" id="TIGR01498">
    <property type="entry name" value="folK"/>
    <property type="match status" value="1"/>
</dbReference>
<proteinExistence type="inferred from homology"/>
<evidence type="ECO:0000256" key="8">
    <source>
        <dbReference type="ARBA" id="ARBA00022840"/>
    </source>
</evidence>
<comment type="function">
    <text evidence="10">Catalyzes the transfer of pyrophosphate from adenosine triphosphate (ATP) to 6-hydroxymethyl-7,8-dihydropterin, an enzymatic step in folate biosynthesis pathway.</text>
</comment>
<dbReference type="RefSeq" id="WP_306727906.1">
    <property type="nucleotide sequence ID" value="NZ_JAVDDT010000003.1"/>
</dbReference>
<dbReference type="EMBL" id="JAVDDT010000003">
    <property type="protein sequence ID" value="MDQ2069405.1"/>
    <property type="molecule type" value="Genomic_DNA"/>
</dbReference>
<keyword evidence="7" id="KW-0418">Kinase</keyword>
<evidence type="ECO:0000256" key="2">
    <source>
        <dbReference type="ARBA" id="ARBA00005810"/>
    </source>
</evidence>
<dbReference type="PROSITE" id="PS00794">
    <property type="entry name" value="HPPK"/>
    <property type="match status" value="1"/>
</dbReference>
<comment type="similarity">
    <text evidence="2">Belongs to the HPPK family.</text>
</comment>
<comment type="pathway">
    <text evidence="1">Cofactor biosynthesis; tetrahydrofolate biosynthesis; 2-amino-4-hydroxy-6-hydroxymethyl-7,8-dihydropteridine diphosphate from 7,8-dihydroneopterin triphosphate: step 4/4.</text>
</comment>
<keyword evidence="8" id="KW-0067">ATP-binding</keyword>
<dbReference type="PANTHER" id="PTHR43071:SF1">
    <property type="entry name" value="2-AMINO-4-HYDROXY-6-HYDROXYMETHYLDIHYDROPTERIDINE PYROPHOSPHOKINASE"/>
    <property type="match status" value="1"/>
</dbReference>
<dbReference type="CDD" id="cd00483">
    <property type="entry name" value="HPPK"/>
    <property type="match status" value="1"/>
</dbReference>
<evidence type="ECO:0000256" key="3">
    <source>
        <dbReference type="ARBA" id="ARBA00013253"/>
    </source>
</evidence>
<evidence type="ECO:0000256" key="5">
    <source>
        <dbReference type="ARBA" id="ARBA00022679"/>
    </source>
</evidence>
<evidence type="ECO:0000256" key="10">
    <source>
        <dbReference type="ARBA" id="ARBA00029409"/>
    </source>
</evidence>
<evidence type="ECO:0000313" key="14">
    <source>
        <dbReference type="EMBL" id="MDQ2069405.1"/>
    </source>
</evidence>
<dbReference type="PANTHER" id="PTHR43071">
    <property type="entry name" value="2-AMINO-4-HYDROXY-6-HYDROXYMETHYLDIHYDROPTERIDINE PYROPHOSPHOKINASE"/>
    <property type="match status" value="1"/>
</dbReference>
<evidence type="ECO:0000256" key="9">
    <source>
        <dbReference type="ARBA" id="ARBA00022909"/>
    </source>
</evidence>
<gene>
    <name evidence="14" type="primary">folK</name>
    <name evidence="14" type="ORF">RBH19_05945</name>
</gene>
<keyword evidence="9" id="KW-0289">Folate biosynthesis</keyword>
<dbReference type="GO" id="GO:0003848">
    <property type="term" value="F:2-amino-4-hydroxy-6-hydroxymethyldihydropteridine diphosphokinase activity"/>
    <property type="evidence" value="ECO:0007669"/>
    <property type="project" value="UniProtKB-EC"/>
</dbReference>
<dbReference type="InterPro" id="IPR035907">
    <property type="entry name" value="Hppk_sf"/>
</dbReference>
<evidence type="ECO:0000256" key="6">
    <source>
        <dbReference type="ARBA" id="ARBA00022741"/>
    </source>
</evidence>
<comment type="caution">
    <text evidence="14">The sequence shown here is derived from an EMBL/GenBank/DDBJ whole genome shotgun (WGS) entry which is preliminary data.</text>
</comment>
<dbReference type="InterPro" id="IPR000550">
    <property type="entry name" value="Hppk"/>
</dbReference>
<evidence type="ECO:0000256" key="12">
    <source>
        <dbReference type="ARBA" id="ARBA00033413"/>
    </source>
</evidence>
<keyword evidence="5 14" id="KW-0808">Transferase</keyword>
<reference evidence="14 15" key="1">
    <citation type="submission" date="2023-08" db="EMBL/GenBank/DDBJ databases">
        <title>Whole-genome sequencing of halo(alkali)philic microorganisms from hypersaline lakes.</title>
        <authorList>
            <person name="Sorokin D.Y."/>
            <person name="Abbas B."/>
            <person name="Merkel A.Y."/>
        </authorList>
    </citation>
    <scope>NUCLEOTIDE SEQUENCE [LARGE SCALE GENOMIC DNA]</scope>
    <source>
        <strain evidence="14 15">AB-CW4</strain>
    </source>
</reference>
<evidence type="ECO:0000259" key="13">
    <source>
        <dbReference type="PROSITE" id="PS00794"/>
    </source>
</evidence>
<dbReference type="SUPFAM" id="SSF55083">
    <property type="entry name" value="6-hydroxymethyl-7,8-dihydropterin pyrophosphokinase, HPPK"/>
    <property type="match status" value="1"/>
</dbReference>
<dbReference type="Gene3D" id="3.30.70.560">
    <property type="entry name" value="7,8-Dihydro-6-hydroxymethylpterin-pyrophosphokinase HPPK"/>
    <property type="match status" value="1"/>
</dbReference>
<evidence type="ECO:0000256" key="11">
    <source>
        <dbReference type="ARBA" id="ARBA00029766"/>
    </source>
</evidence>
<keyword evidence="6" id="KW-0547">Nucleotide-binding</keyword>
<name>A0ABU0W8T9_9GAMM</name>
<evidence type="ECO:0000256" key="4">
    <source>
        <dbReference type="ARBA" id="ARBA00016218"/>
    </source>
</evidence>
<feature type="domain" description="7,8-dihydro-6-hydroxymethylpterin-pyrophosphokinase" evidence="13">
    <location>
        <begin position="92"/>
        <end position="103"/>
    </location>
</feature>
<evidence type="ECO:0000313" key="15">
    <source>
        <dbReference type="Proteomes" id="UP001239019"/>
    </source>
</evidence>
<organism evidence="14 15">
    <name type="scientific">Natronospira bacteriovora</name>
    <dbReference type="NCBI Taxonomy" id="3069753"/>
    <lineage>
        <taxon>Bacteria</taxon>
        <taxon>Pseudomonadati</taxon>
        <taxon>Pseudomonadota</taxon>
        <taxon>Gammaproteobacteria</taxon>
        <taxon>Natronospirales</taxon>
        <taxon>Natronospiraceae</taxon>
        <taxon>Natronospira</taxon>
    </lineage>
</organism>
<evidence type="ECO:0000256" key="1">
    <source>
        <dbReference type="ARBA" id="ARBA00005051"/>
    </source>
</evidence>
<accession>A0ABU0W8T9</accession>
<sequence>MTASATAWIGLGANLGEPRAQVLQALAALEAHESMCLLRRSSLYRTPPMGPPGQPDYINAVAGIATGLTPEALLEQLLTLEGRLGRQRQGERWGPRVIDLDLLCYGNEQRHSDFLRLPHPGISERGFVLLPLAELAPGLVIPGHGRVRQLLDRLDVSDIEMIEAA</sequence>
<keyword evidence="15" id="KW-1185">Reference proteome</keyword>
<dbReference type="EC" id="2.7.6.3" evidence="3"/>
<dbReference type="Proteomes" id="UP001239019">
    <property type="component" value="Unassembled WGS sequence"/>
</dbReference>
<dbReference type="Pfam" id="PF01288">
    <property type="entry name" value="HPPK"/>
    <property type="match status" value="1"/>
</dbReference>